<reference evidence="2" key="1">
    <citation type="submission" date="2019-03" db="EMBL/GenBank/DDBJ databases">
        <title>Long read genome sequence of the mycoparasitic Pythium oligandrum ATCC 38472 isolated from sugarbeet rhizosphere.</title>
        <authorList>
            <person name="Gaulin E."/>
        </authorList>
    </citation>
    <scope>NUCLEOTIDE SEQUENCE</scope>
    <source>
        <strain evidence="2">ATCC 38472_TT</strain>
    </source>
</reference>
<evidence type="ECO:0000313" key="3">
    <source>
        <dbReference type="Proteomes" id="UP000794436"/>
    </source>
</evidence>
<accession>A0A8K1F9D2</accession>
<evidence type="ECO:0008006" key="4">
    <source>
        <dbReference type="Google" id="ProtNLM"/>
    </source>
</evidence>
<gene>
    <name evidence="2" type="ORF">Poli38472_013857</name>
</gene>
<feature type="region of interest" description="Disordered" evidence="1">
    <location>
        <begin position="1"/>
        <end position="27"/>
    </location>
</feature>
<feature type="compositionally biased region" description="Polar residues" evidence="1">
    <location>
        <begin position="278"/>
        <end position="293"/>
    </location>
</feature>
<organism evidence="2 3">
    <name type="scientific">Pythium oligandrum</name>
    <name type="common">Mycoparasitic fungus</name>
    <dbReference type="NCBI Taxonomy" id="41045"/>
    <lineage>
        <taxon>Eukaryota</taxon>
        <taxon>Sar</taxon>
        <taxon>Stramenopiles</taxon>
        <taxon>Oomycota</taxon>
        <taxon>Peronosporomycetes</taxon>
        <taxon>Pythiales</taxon>
        <taxon>Pythiaceae</taxon>
        <taxon>Pythium</taxon>
    </lineage>
</organism>
<feature type="compositionally biased region" description="Low complexity" evidence="1">
    <location>
        <begin position="532"/>
        <end position="543"/>
    </location>
</feature>
<dbReference type="EMBL" id="SPLM01000149">
    <property type="protein sequence ID" value="TMW55095.1"/>
    <property type="molecule type" value="Genomic_DNA"/>
</dbReference>
<name>A0A8K1F9D2_PYTOL</name>
<feature type="region of interest" description="Disordered" evidence="1">
    <location>
        <begin position="526"/>
        <end position="559"/>
    </location>
</feature>
<dbReference type="OrthoDB" id="162296at2759"/>
<feature type="region of interest" description="Disordered" evidence="1">
    <location>
        <begin position="229"/>
        <end position="260"/>
    </location>
</feature>
<evidence type="ECO:0000256" key="1">
    <source>
        <dbReference type="SAM" id="MobiDB-lite"/>
    </source>
</evidence>
<feature type="compositionally biased region" description="Polar residues" evidence="1">
    <location>
        <begin position="492"/>
        <end position="506"/>
    </location>
</feature>
<dbReference type="Proteomes" id="UP000794436">
    <property type="component" value="Unassembled WGS sequence"/>
</dbReference>
<feature type="region of interest" description="Disordered" evidence="1">
    <location>
        <begin position="273"/>
        <end position="329"/>
    </location>
</feature>
<keyword evidence="3" id="KW-1185">Reference proteome</keyword>
<sequence>MSSNASVTSEGSYTRRQRGNGNARTAKVDAVMTRNRQVRALQPVDDEDSVTVTISIVGVKFRCLVVKEWPCESLVATAIAEYHLAFPTCEMPDCNLIFHSGRKEYIPMTDLIAQWCDEGDEIELGMTDRFRTEQRPAEEQFETYDFTIIFHRLPLGFTLKQEDETTVVANIYPRSAATHYDRLVPGVAVVKIGEFPLEFLGLRQVHEVIKNAKIPVHIHFRGWKKPITRVPRMPGEPIQADASSDRPRRKSVKADDPASAAASAGIPALFDSAADLSQPGSHSPSPYSQTKQRLTSERKKTNASSPYMDRQSIAAARRGRGGPDSRSSLSVPLVDQLENLSNQGNTSDDLHSTSSMKLKQRDFRMNGTPLKSVDVCSNASNDPAADGLDDRLSSTHISEVDSNQNDESEEMLMEHIKILKAELIKKHEEIRMLTGQVEKCESRLSRMQEKRTGRNGLVSNGEKKGSSLNLRLTPEALEAIDTKAGLPPKGTGQYTGSNASSVSNYSNRSAMAKRHAHLARVVGKTGLESARSDASVSSCNSNSSERRRRSAQNLGSRYNYMPPKYSATTQYYDAPSSFSTKGAVMPRAKFSRDSFITISESPGVGAYDVKVPERVRGGEIGDSDRSLPWP</sequence>
<dbReference type="Gene3D" id="2.30.42.10">
    <property type="match status" value="1"/>
</dbReference>
<protein>
    <recommendedName>
        <fullName evidence="4">PDZ domain-containing protein</fullName>
    </recommendedName>
</protein>
<dbReference type="AlphaFoldDB" id="A0A8K1F9D2"/>
<dbReference type="InterPro" id="IPR036034">
    <property type="entry name" value="PDZ_sf"/>
</dbReference>
<feature type="compositionally biased region" description="Polar residues" evidence="1">
    <location>
        <begin position="1"/>
        <end position="23"/>
    </location>
</feature>
<comment type="caution">
    <text evidence="2">The sequence shown here is derived from an EMBL/GenBank/DDBJ whole genome shotgun (WGS) entry which is preliminary data.</text>
</comment>
<evidence type="ECO:0000313" key="2">
    <source>
        <dbReference type="EMBL" id="TMW55095.1"/>
    </source>
</evidence>
<proteinExistence type="predicted"/>
<feature type="region of interest" description="Disordered" evidence="1">
    <location>
        <begin position="483"/>
        <end position="506"/>
    </location>
</feature>
<dbReference type="SUPFAM" id="SSF50156">
    <property type="entry name" value="PDZ domain-like"/>
    <property type="match status" value="1"/>
</dbReference>